<comment type="cofactor">
    <cofactor evidence="10">
        <name>Mg(2+)</name>
        <dbReference type="ChEBI" id="CHEBI:18420"/>
    </cofactor>
    <text evidence="10">Binds 1 Mg(2+) ion per subunit. May bind a second metal ion at a regulatory site, or after substrate binding.</text>
</comment>
<evidence type="ECO:0000313" key="13">
    <source>
        <dbReference type="EMBL" id="MBP2332382.1"/>
    </source>
</evidence>
<evidence type="ECO:0000313" key="14">
    <source>
        <dbReference type="Proteomes" id="UP001519305"/>
    </source>
</evidence>
<dbReference type="SUPFAM" id="SSF53098">
    <property type="entry name" value="Ribonuclease H-like"/>
    <property type="match status" value="1"/>
</dbReference>
<feature type="binding site" evidence="10">
    <location>
        <position position="67"/>
    </location>
    <ligand>
        <name>Mg(2+)</name>
        <dbReference type="ChEBI" id="CHEBI:18420"/>
        <label>1</label>
    </ligand>
</feature>
<dbReference type="PANTHER" id="PTHR10642">
    <property type="entry name" value="RIBONUCLEASE H1"/>
    <property type="match status" value="1"/>
</dbReference>
<organism evidence="13 14">
    <name type="scientific">Corynebacterium freneyi</name>
    <dbReference type="NCBI Taxonomy" id="134034"/>
    <lineage>
        <taxon>Bacteria</taxon>
        <taxon>Bacillati</taxon>
        <taxon>Actinomycetota</taxon>
        <taxon>Actinomycetes</taxon>
        <taxon>Mycobacteriales</taxon>
        <taxon>Corynebacteriaceae</taxon>
        <taxon>Corynebacterium</taxon>
    </lineage>
</organism>
<keyword evidence="6 10" id="KW-0479">Metal-binding</keyword>
<evidence type="ECO:0000256" key="7">
    <source>
        <dbReference type="ARBA" id="ARBA00022759"/>
    </source>
</evidence>
<feature type="binding site" evidence="10">
    <location>
        <position position="43"/>
    </location>
    <ligand>
        <name>Mg(2+)</name>
        <dbReference type="ChEBI" id="CHEBI:18420"/>
        <label>1</label>
    </ligand>
</feature>
<evidence type="ECO:0000256" key="11">
    <source>
        <dbReference type="SAM" id="MobiDB-lite"/>
    </source>
</evidence>
<keyword evidence="5 10" id="KW-0540">Nuclease</keyword>
<evidence type="ECO:0000259" key="12">
    <source>
        <dbReference type="PROSITE" id="PS50879"/>
    </source>
</evidence>
<dbReference type="GO" id="GO:0004523">
    <property type="term" value="F:RNA-DNA hybrid ribonuclease activity"/>
    <property type="evidence" value="ECO:0007669"/>
    <property type="project" value="UniProtKB-EC"/>
</dbReference>
<evidence type="ECO:0000256" key="8">
    <source>
        <dbReference type="ARBA" id="ARBA00022801"/>
    </source>
</evidence>
<feature type="binding site" evidence="10">
    <location>
        <position position="8"/>
    </location>
    <ligand>
        <name>Mg(2+)</name>
        <dbReference type="ChEBI" id="CHEBI:18420"/>
        <label>1</label>
    </ligand>
</feature>
<comment type="subunit">
    <text evidence="3 10">Monomer.</text>
</comment>
<evidence type="ECO:0000256" key="4">
    <source>
        <dbReference type="ARBA" id="ARBA00012180"/>
    </source>
</evidence>
<dbReference type="CDD" id="cd09278">
    <property type="entry name" value="RNase_HI_prokaryote_like"/>
    <property type="match status" value="1"/>
</dbReference>
<dbReference type="PANTHER" id="PTHR10642:SF26">
    <property type="entry name" value="RIBONUCLEASE H1"/>
    <property type="match status" value="1"/>
</dbReference>
<sequence>MTIIAAADGSALGNPGPAGWSWYIDDDTWAAGGWKKSTNNRGELMAVADLLASTSHRADEELRILCDSQYVINSVTKWMPGWKRKGWKKRDGKPVLNVDILSVIDELMQGRVVHFEWVKGHAGHEMNEAADERARAAATSFQAGEPVNEGPGFPGATTSAELIMAGGPAAASGKEGRAASTESSSRTARGGSGTGGAGKAASDAGQAGLFDVAADPAAEAMTAVRTAQGTLVRAAGRARDGDEARLAFLTKRAVIVPSEMDAAFPADFASQRPEITVVGATGVAVTRGGGWTATSTWDISGDPVLVAHHLSVHA</sequence>
<name>A0ABS4U6U1_9CORY</name>
<comment type="caution">
    <text evidence="13">The sequence shown here is derived from an EMBL/GenBank/DDBJ whole genome shotgun (WGS) entry which is preliminary data.</text>
</comment>
<keyword evidence="7 10" id="KW-0255">Endonuclease</keyword>
<dbReference type="InterPro" id="IPR050092">
    <property type="entry name" value="RNase_H"/>
</dbReference>
<feature type="binding site" evidence="10">
    <location>
        <position position="131"/>
    </location>
    <ligand>
        <name>Mg(2+)</name>
        <dbReference type="ChEBI" id="CHEBI:18420"/>
        <label>2</label>
    </ligand>
</feature>
<dbReference type="EMBL" id="JAGINY010000001">
    <property type="protein sequence ID" value="MBP2332382.1"/>
    <property type="molecule type" value="Genomic_DNA"/>
</dbReference>
<evidence type="ECO:0000256" key="6">
    <source>
        <dbReference type="ARBA" id="ARBA00022723"/>
    </source>
</evidence>
<keyword evidence="8 10" id="KW-0378">Hydrolase</keyword>
<reference evidence="13 14" key="1">
    <citation type="submission" date="2021-03" db="EMBL/GenBank/DDBJ databases">
        <title>Sequencing the genomes of 1000 actinobacteria strains.</title>
        <authorList>
            <person name="Klenk H.-P."/>
        </authorList>
    </citation>
    <scope>NUCLEOTIDE SEQUENCE [LARGE SCALE GENOMIC DNA]</scope>
    <source>
        <strain evidence="13 14">DSM 44506</strain>
    </source>
</reference>
<dbReference type="InterPro" id="IPR012337">
    <property type="entry name" value="RNaseH-like_sf"/>
</dbReference>
<feature type="domain" description="RNase H type-1" evidence="12">
    <location>
        <begin position="1"/>
        <end position="139"/>
    </location>
</feature>
<dbReference type="PROSITE" id="PS50879">
    <property type="entry name" value="RNASE_H_1"/>
    <property type="match status" value="1"/>
</dbReference>
<keyword evidence="14" id="KW-1185">Reference proteome</keyword>
<dbReference type="EC" id="3.1.26.4" evidence="4 10"/>
<evidence type="ECO:0000256" key="5">
    <source>
        <dbReference type="ARBA" id="ARBA00022722"/>
    </source>
</evidence>
<dbReference type="Proteomes" id="UP001519305">
    <property type="component" value="Unassembled WGS sequence"/>
</dbReference>
<comment type="similarity">
    <text evidence="2 10">Belongs to the RNase H family.</text>
</comment>
<evidence type="ECO:0000256" key="10">
    <source>
        <dbReference type="HAMAP-Rule" id="MF_00042"/>
    </source>
</evidence>
<feature type="binding site" evidence="10">
    <location>
        <position position="8"/>
    </location>
    <ligand>
        <name>Mg(2+)</name>
        <dbReference type="ChEBI" id="CHEBI:18420"/>
        <label>2</label>
    </ligand>
</feature>
<dbReference type="Pfam" id="PF00075">
    <property type="entry name" value="RNase_H"/>
    <property type="match status" value="1"/>
</dbReference>
<dbReference type="HAMAP" id="MF_00042">
    <property type="entry name" value="RNase_H"/>
    <property type="match status" value="1"/>
</dbReference>
<comment type="subcellular location">
    <subcellularLocation>
        <location evidence="10">Cytoplasm</location>
    </subcellularLocation>
</comment>
<comment type="catalytic activity">
    <reaction evidence="1 10">
        <text>Endonucleolytic cleavage to 5'-phosphomonoester.</text>
        <dbReference type="EC" id="3.1.26.4"/>
    </reaction>
</comment>
<feature type="compositionally biased region" description="Low complexity" evidence="11">
    <location>
        <begin position="178"/>
        <end position="189"/>
    </location>
</feature>
<dbReference type="InterPro" id="IPR022892">
    <property type="entry name" value="RNaseHI"/>
</dbReference>
<dbReference type="RefSeq" id="WP_209652738.1">
    <property type="nucleotide sequence ID" value="NZ_CP047357.1"/>
</dbReference>
<comment type="function">
    <text evidence="10">Endonuclease that specifically degrades the RNA of RNA-DNA hybrids.</text>
</comment>
<dbReference type="Gene3D" id="3.30.420.10">
    <property type="entry name" value="Ribonuclease H-like superfamily/Ribonuclease H"/>
    <property type="match status" value="1"/>
</dbReference>
<accession>A0ABS4U6U1</accession>
<feature type="region of interest" description="Disordered" evidence="11">
    <location>
        <begin position="167"/>
        <end position="202"/>
    </location>
</feature>
<dbReference type="InterPro" id="IPR036397">
    <property type="entry name" value="RNaseH_sf"/>
</dbReference>
<evidence type="ECO:0000256" key="2">
    <source>
        <dbReference type="ARBA" id="ARBA00005300"/>
    </source>
</evidence>
<dbReference type="InterPro" id="IPR002156">
    <property type="entry name" value="RNaseH_domain"/>
</dbReference>
<evidence type="ECO:0000256" key="9">
    <source>
        <dbReference type="ARBA" id="ARBA00022842"/>
    </source>
</evidence>
<keyword evidence="10" id="KW-0963">Cytoplasm</keyword>
<protein>
    <recommendedName>
        <fullName evidence="4 10">Ribonuclease H</fullName>
        <shortName evidence="10">RNase H</shortName>
        <ecNumber evidence="4 10">3.1.26.4</ecNumber>
    </recommendedName>
</protein>
<keyword evidence="9 10" id="KW-0460">Magnesium</keyword>
<evidence type="ECO:0000256" key="1">
    <source>
        <dbReference type="ARBA" id="ARBA00000077"/>
    </source>
</evidence>
<proteinExistence type="inferred from homology"/>
<evidence type="ECO:0000256" key="3">
    <source>
        <dbReference type="ARBA" id="ARBA00011245"/>
    </source>
</evidence>
<gene>
    <name evidence="10" type="primary">rnhA</name>
    <name evidence="13" type="ORF">JOF33_001081</name>
</gene>